<feature type="region of interest" description="Disordered" evidence="1">
    <location>
        <begin position="61"/>
        <end position="80"/>
    </location>
</feature>
<feature type="chain" id="PRO_5043508557" evidence="2">
    <location>
        <begin position="19"/>
        <end position="141"/>
    </location>
</feature>
<accession>A0AAW0TPU8</accession>
<gene>
    <name evidence="3" type="ORF">O3P69_020583</name>
</gene>
<feature type="signal peptide" evidence="2">
    <location>
        <begin position="1"/>
        <end position="18"/>
    </location>
</feature>
<dbReference type="Proteomes" id="UP001487740">
    <property type="component" value="Unassembled WGS sequence"/>
</dbReference>
<sequence>MKNWIIVAAVFLVAVVMGVIMCDKCKSETSRNTANPGEVGNAQQVTESDLYESLDYCKDRSLNDNNTKGNAANPGEAGNAQHVTENDLYESFEYHIKDHSLHGKFDNNTKVGFSPVKREAPYTTENELYESFSSCGRRYDQ</sequence>
<organism evidence="3 4">
    <name type="scientific">Scylla paramamosain</name>
    <name type="common">Mud crab</name>
    <dbReference type="NCBI Taxonomy" id="85552"/>
    <lineage>
        <taxon>Eukaryota</taxon>
        <taxon>Metazoa</taxon>
        <taxon>Ecdysozoa</taxon>
        <taxon>Arthropoda</taxon>
        <taxon>Crustacea</taxon>
        <taxon>Multicrustacea</taxon>
        <taxon>Malacostraca</taxon>
        <taxon>Eumalacostraca</taxon>
        <taxon>Eucarida</taxon>
        <taxon>Decapoda</taxon>
        <taxon>Pleocyemata</taxon>
        <taxon>Brachyura</taxon>
        <taxon>Eubrachyura</taxon>
        <taxon>Portunoidea</taxon>
        <taxon>Portunidae</taxon>
        <taxon>Portuninae</taxon>
        <taxon>Scylla</taxon>
    </lineage>
</organism>
<reference evidence="3 4" key="1">
    <citation type="submission" date="2023-03" db="EMBL/GenBank/DDBJ databases">
        <title>High-quality genome of Scylla paramamosain provides insights in environmental adaptation.</title>
        <authorList>
            <person name="Zhang L."/>
        </authorList>
    </citation>
    <scope>NUCLEOTIDE SEQUENCE [LARGE SCALE GENOMIC DNA]</scope>
    <source>
        <strain evidence="3">LZ_2023a</strain>
        <tissue evidence="3">Muscle</tissue>
    </source>
</reference>
<protein>
    <submittedName>
        <fullName evidence="3">Uncharacterized protein</fullName>
    </submittedName>
</protein>
<evidence type="ECO:0000256" key="2">
    <source>
        <dbReference type="SAM" id="SignalP"/>
    </source>
</evidence>
<dbReference type="AlphaFoldDB" id="A0AAW0TPU8"/>
<dbReference type="EMBL" id="JARAKH010000028">
    <property type="protein sequence ID" value="KAK8388686.1"/>
    <property type="molecule type" value="Genomic_DNA"/>
</dbReference>
<name>A0AAW0TPU8_SCYPA</name>
<proteinExistence type="predicted"/>
<keyword evidence="4" id="KW-1185">Reference proteome</keyword>
<keyword evidence="2" id="KW-0732">Signal</keyword>
<comment type="caution">
    <text evidence="3">The sequence shown here is derived from an EMBL/GenBank/DDBJ whole genome shotgun (WGS) entry which is preliminary data.</text>
</comment>
<evidence type="ECO:0000313" key="3">
    <source>
        <dbReference type="EMBL" id="KAK8388686.1"/>
    </source>
</evidence>
<evidence type="ECO:0000313" key="4">
    <source>
        <dbReference type="Proteomes" id="UP001487740"/>
    </source>
</evidence>
<evidence type="ECO:0000256" key="1">
    <source>
        <dbReference type="SAM" id="MobiDB-lite"/>
    </source>
</evidence>
<feature type="compositionally biased region" description="Low complexity" evidence="1">
    <location>
        <begin position="69"/>
        <end position="80"/>
    </location>
</feature>